<dbReference type="GO" id="GO:0005789">
    <property type="term" value="C:endoplasmic reticulum membrane"/>
    <property type="evidence" value="ECO:0007669"/>
    <property type="project" value="TreeGrafter"/>
</dbReference>
<keyword evidence="4 10" id="KW-0812">Transmembrane</keyword>
<dbReference type="EC" id="2.3.1.-" evidence="10"/>
<keyword evidence="9 10" id="KW-0275">Fatty acid biosynthesis</keyword>
<evidence type="ECO:0000256" key="5">
    <source>
        <dbReference type="ARBA" id="ARBA00022832"/>
    </source>
</evidence>
<dbReference type="Proteomes" id="UP001224775">
    <property type="component" value="Unassembled WGS sequence"/>
</dbReference>
<dbReference type="PROSITE" id="PS01188">
    <property type="entry name" value="ELO"/>
    <property type="match status" value="1"/>
</dbReference>
<evidence type="ECO:0000256" key="9">
    <source>
        <dbReference type="ARBA" id="ARBA00023160"/>
    </source>
</evidence>
<dbReference type="InterPro" id="IPR030457">
    <property type="entry name" value="ELO_CS"/>
</dbReference>
<keyword evidence="8 10" id="KW-0472">Membrane</keyword>
<comment type="similarity">
    <text evidence="10">Belongs to the ELO family.</text>
</comment>
<feature type="transmembrane region" description="Helical" evidence="10">
    <location>
        <begin position="169"/>
        <end position="192"/>
    </location>
</feature>
<dbReference type="GO" id="GO:0019367">
    <property type="term" value="P:fatty acid elongation, saturated fatty acid"/>
    <property type="evidence" value="ECO:0007669"/>
    <property type="project" value="TreeGrafter"/>
</dbReference>
<proteinExistence type="inferred from homology"/>
<name>A0AAD8YP78_9STRA</name>
<evidence type="ECO:0000313" key="12">
    <source>
        <dbReference type="Proteomes" id="UP001224775"/>
    </source>
</evidence>
<dbReference type="GO" id="GO:0034625">
    <property type="term" value="P:fatty acid elongation, monounsaturated fatty acid"/>
    <property type="evidence" value="ECO:0007669"/>
    <property type="project" value="TreeGrafter"/>
</dbReference>
<evidence type="ECO:0000256" key="10">
    <source>
        <dbReference type="RuleBase" id="RU361115"/>
    </source>
</evidence>
<reference evidence="11" key="1">
    <citation type="submission" date="2023-06" db="EMBL/GenBank/DDBJ databases">
        <title>Survivors Of The Sea: Transcriptome response of Skeletonema marinoi to long-term dormancy.</title>
        <authorList>
            <person name="Pinder M.I.M."/>
            <person name="Kourtchenko O."/>
            <person name="Robertson E.K."/>
            <person name="Larsson T."/>
            <person name="Maumus F."/>
            <person name="Osuna-Cruz C.M."/>
            <person name="Vancaester E."/>
            <person name="Stenow R."/>
            <person name="Vandepoele K."/>
            <person name="Ploug H."/>
            <person name="Bruchert V."/>
            <person name="Godhe A."/>
            <person name="Topel M."/>
        </authorList>
    </citation>
    <scope>NUCLEOTIDE SEQUENCE</scope>
    <source>
        <strain evidence="11">R05AC</strain>
    </source>
</reference>
<keyword evidence="12" id="KW-1185">Reference proteome</keyword>
<dbReference type="AlphaFoldDB" id="A0AAD8YP78"/>
<keyword evidence="2 10" id="KW-0444">Lipid biosynthesis</keyword>
<evidence type="ECO:0000256" key="7">
    <source>
        <dbReference type="ARBA" id="ARBA00023098"/>
    </source>
</evidence>
<dbReference type="EMBL" id="JATAAI010000001">
    <property type="protein sequence ID" value="KAK1748867.1"/>
    <property type="molecule type" value="Genomic_DNA"/>
</dbReference>
<comment type="catalytic activity">
    <reaction evidence="10">
        <text>an acyl-CoA + malonyl-CoA + H(+) = a 3-oxoacyl-CoA + CO2 + CoA</text>
        <dbReference type="Rhea" id="RHEA:50252"/>
        <dbReference type="ChEBI" id="CHEBI:15378"/>
        <dbReference type="ChEBI" id="CHEBI:16526"/>
        <dbReference type="ChEBI" id="CHEBI:57287"/>
        <dbReference type="ChEBI" id="CHEBI:57384"/>
        <dbReference type="ChEBI" id="CHEBI:58342"/>
        <dbReference type="ChEBI" id="CHEBI:90726"/>
    </reaction>
    <physiologicalReaction direction="left-to-right" evidence="10">
        <dbReference type="Rhea" id="RHEA:50253"/>
    </physiologicalReaction>
</comment>
<dbReference type="InterPro" id="IPR002076">
    <property type="entry name" value="ELO_fam"/>
</dbReference>
<accession>A0AAD8YP78</accession>
<keyword evidence="3 10" id="KW-0808">Transferase</keyword>
<comment type="caution">
    <text evidence="11">The sequence shown here is derived from an EMBL/GenBank/DDBJ whole genome shotgun (WGS) entry which is preliminary data.</text>
</comment>
<sequence length="330" mass="37928">MGDRVGQLLAFTSPVWRDNKKASALAFASAPFIFNALTPAARSSTTNTSSSRNSGKMNAYNDAMDKIGAAIINWSDPSGTWQADREGWWLCDFRSAITVAIIYVTFVLVGSTVMKSGVPAIDPYPIKFVYNVSQIFLCAYMTIEAGFLAYRSGYSWVPCNAFDKTDPPFANLLWLFYISKVWDFWDTIFIVLGKKWRQLSFLHVYHHTTIFLFYWLNANVMYDGDVYLTILLNGFIHTVMYTYYFICMHTKDPKTGKSLPIWWKSSLTSFQLLQFTLMMSQATYLVFHGCDQLSLRVTIVYFVYILSLFFLFAQFFVQSYLTPKKKSKTN</sequence>
<organism evidence="11 12">
    <name type="scientific">Skeletonema marinoi</name>
    <dbReference type="NCBI Taxonomy" id="267567"/>
    <lineage>
        <taxon>Eukaryota</taxon>
        <taxon>Sar</taxon>
        <taxon>Stramenopiles</taxon>
        <taxon>Ochrophyta</taxon>
        <taxon>Bacillariophyta</taxon>
        <taxon>Coscinodiscophyceae</taxon>
        <taxon>Thalassiosirophycidae</taxon>
        <taxon>Thalassiosirales</taxon>
        <taxon>Skeletonemataceae</taxon>
        <taxon>Skeletonema</taxon>
        <taxon>Skeletonema marinoi-dohrnii complex</taxon>
    </lineage>
</organism>
<gene>
    <name evidence="11" type="ORF">QTG54_000806</name>
</gene>
<keyword evidence="5 10" id="KW-0276">Fatty acid metabolism</keyword>
<evidence type="ECO:0000313" key="11">
    <source>
        <dbReference type="EMBL" id="KAK1748867.1"/>
    </source>
</evidence>
<protein>
    <recommendedName>
        <fullName evidence="10">Elongation of fatty acids protein</fullName>
        <ecNumber evidence="10">2.3.1.-</ecNumber>
    </recommendedName>
</protein>
<evidence type="ECO:0000256" key="6">
    <source>
        <dbReference type="ARBA" id="ARBA00022989"/>
    </source>
</evidence>
<dbReference type="Pfam" id="PF01151">
    <property type="entry name" value="ELO"/>
    <property type="match status" value="1"/>
</dbReference>
<dbReference type="GO" id="GO:0042761">
    <property type="term" value="P:very long-chain fatty acid biosynthetic process"/>
    <property type="evidence" value="ECO:0007669"/>
    <property type="project" value="TreeGrafter"/>
</dbReference>
<evidence type="ECO:0000256" key="1">
    <source>
        <dbReference type="ARBA" id="ARBA00004141"/>
    </source>
</evidence>
<dbReference type="GO" id="GO:0009922">
    <property type="term" value="F:fatty acid elongase activity"/>
    <property type="evidence" value="ECO:0007669"/>
    <property type="project" value="InterPro"/>
</dbReference>
<keyword evidence="6 10" id="KW-1133">Transmembrane helix</keyword>
<evidence type="ECO:0000256" key="2">
    <source>
        <dbReference type="ARBA" id="ARBA00022516"/>
    </source>
</evidence>
<comment type="subcellular location">
    <subcellularLocation>
        <location evidence="1">Membrane</location>
        <topology evidence="1">Multi-pass membrane protein</topology>
    </subcellularLocation>
</comment>
<feature type="transmembrane region" description="Helical" evidence="10">
    <location>
        <begin position="96"/>
        <end position="116"/>
    </location>
</feature>
<evidence type="ECO:0000256" key="8">
    <source>
        <dbReference type="ARBA" id="ARBA00023136"/>
    </source>
</evidence>
<feature type="transmembrane region" description="Helical" evidence="10">
    <location>
        <begin position="128"/>
        <end position="149"/>
    </location>
</feature>
<dbReference type="GO" id="GO:0034626">
    <property type="term" value="P:fatty acid elongation, polyunsaturated fatty acid"/>
    <property type="evidence" value="ECO:0007669"/>
    <property type="project" value="TreeGrafter"/>
</dbReference>
<keyword evidence="7 10" id="KW-0443">Lipid metabolism</keyword>
<keyword evidence="11" id="KW-0012">Acyltransferase</keyword>
<dbReference type="PANTHER" id="PTHR11157:SF140">
    <property type="entry name" value="ELONGATION OF FATTY ACIDS PROTEIN"/>
    <property type="match status" value="1"/>
</dbReference>
<feature type="transmembrane region" description="Helical" evidence="10">
    <location>
        <begin position="299"/>
        <end position="321"/>
    </location>
</feature>
<evidence type="ECO:0000256" key="4">
    <source>
        <dbReference type="ARBA" id="ARBA00022692"/>
    </source>
</evidence>
<dbReference type="GO" id="GO:0030148">
    <property type="term" value="P:sphingolipid biosynthetic process"/>
    <property type="evidence" value="ECO:0007669"/>
    <property type="project" value="TreeGrafter"/>
</dbReference>
<feature type="transmembrane region" description="Helical" evidence="10">
    <location>
        <begin position="228"/>
        <end position="246"/>
    </location>
</feature>
<evidence type="ECO:0000256" key="3">
    <source>
        <dbReference type="ARBA" id="ARBA00022679"/>
    </source>
</evidence>
<feature type="transmembrane region" description="Helical" evidence="10">
    <location>
        <begin position="199"/>
        <end position="216"/>
    </location>
</feature>
<feature type="transmembrane region" description="Helical" evidence="10">
    <location>
        <begin position="267"/>
        <end position="287"/>
    </location>
</feature>
<dbReference type="PANTHER" id="PTHR11157">
    <property type="entry name" value="FATTY ACID ACYL TRANSFERASE-RELATED"/>
    <property type="match status" value="1"/>
</dbReference>